<dbReference type="AlphaFoldDB" id="A0A7G9Z2R5"/>
<sequence length="135" mass="14935">MITLGEKSQIRTKPEFGSFLLKFLNQALAYFSKYLSLALFSSFFSMKSIPIPPFPMSTPATRSEQNLLSQFLAPCLSYLISEIPISDSIFASGFTNSLIFTSKTIGSSLFCMGNSISLLSAEADYMRGMLNVERP</sequence>
<accession>A0A7G9Z2R5</accession>
<name>A0A7G9Z2R5_9EURY</name>
<gene>
    <name evidence="1" type="ORF">KENJCFKB_00009</name>
</gene>
<evidence type="ECO:0000313" key="1">
    <source>
        <dbReference type="EMBL" id="QNO54549.1"/>
    </source>
</evidence>
<proteinExistence type="predicted"/>
<reference evidence="1" key="1">
    <citation type="submission" date="2020-06" db="EMBL/GenBank/DDBJ databases">
        <title>Unique genomic features of the anaerobic methanotrophic archaea.</title>
        <authorList>
            <person name="Chadwick G.L."/>
            <person name="Skennerton C.T."/>
            <person name="Laso-Perez R."/>
            <person name="Leu A.O."/>
            <person name="Speth D.R."/>
            <person name="Yu H."/>
            <person name="Morgan-Lang C."/>
            <person name="Hatzenpichler R."/>
            <person name="Goudeau D."/>
            <person name="Malmstrom R."/>
            <person name="Brazelton W.J."/>
            <person name="Woyke T."/>
            <person name="Hallam S.J."/>
            <person name="Tyson G.W."/>
            <person name="Wegener G."/>
            <person name="Boetius A."/>
            <person name="Orphan V."/>
        </authorList>
    </citation>
    <scope>NUCLEOTIDE SEQUENCE</scope>
</reference>
<organism evidence="1">
    <name type="scientific">Candidatus Methanophaga sp. ANME-1 ERB7</name>
    <dbReference type="NCBI Taxonomy" id="2759913"/>
    <lineage>
        <taxon>Archaea</taxon>
        <taxon>Methanobacteriati</taxon>
        <taxon>Methanobacteriota</taxon>
        <taxon>Stenosarchaea group</taxon>
        <taxon>Methanomicrobia</taxon>
        <taxon>Candidatus Methanophagales</taxon>
        <taxon>Candidatus Methanophagaceae</taxon>
        <taxon>Candidatus Methanophaga</taxon>
    </lineage>
</organism>
<protein>
    <submittedName>
        <fullName evidence="1">Uncharacterized protein</fullName>
    </submittedName>
</protein>
<dbReference type="EMBL" id="MT631586">
    <property type="protein sequence ID" value="QNO54549.1"/>
    <property type="molecule type" value="Genomic_DNA"/>
</dbReference>